<dbReference type="RefSeq" id="WP_185801165.1">
    <property type="nucleotide sequence ID" value="NZ_JACJVJ010000002.1"/>
</dbReference>
<dbReference type="AlphaFoldDB" id="A0A842HZB3"/>
<gene>
    <name evidence="1" type="ORF">H6P80_09510</name>
</gene>
<reference evidence="1 2" key="1">
    <citation type="submission" date="2020-08" db="EMBL/GenBank/DDBJ databases">
        <title>Draft genome sequence of Parasphingopyxis sp. GrpM-11.</title>
        <authorList>
            <person name="Oh J."/>
            <person name="Roh D.-H."/>
        </authorList>
    </citation>
    <scope>NUCLEOTIDE SEQUENCE [LARGE SCALE GENOMIC DNA]</scope>
    <source>
        <strain evidence="1 2">GrpM-11</strain>
    </source>
</reference>
<proteinExistence type="predicted"/>
<evidence type="ECO:0000313" key="1">
    <source>
        <dbReference type="EMBL" id="MBC2777857.1"/>
    </source>
</evidence>
<accession>A0A842HZB3</accession>
<evidence type="ECO:0000313" key="2">
    <source>
        <dbReference type="Proteomes" id="UP000564378"/>
    </source>
</evidence>
<protein>
    <submittedName>
        <fullName evidence="1">Uncharacterized protein</fullName>
    </submittedName>
</protein>
<name>A0A842HZB3_9SPHN</name>
<dbReference type="EMBL" id="JACJVJ010000002">
    <property type="protein sequence ID" value="MBC2777857.1"/>
    <property type="molecule type" value="Genomic_DNA"/>
</dbReference>
<sequence length="74" mass="8101">MLQLAAALFFVVALVAPLAVIVLTLESHWLQIVNALTGKHYVAPIPDNRPARLRERQVSHRVAQPPARSARAVA</sequence>
<dbReference type="Proteomes" id="UP000564378">
    <property type="component" value="Unassembled WGS sequence"/>
</dbReference>
<organism evidence="1 2">
    <name type="scientific">Parasphingopyxis marina</name>
    <dbReference type="NCBI Taxonomy" id="2761622"/>
    <lineage>
        <taxon>Bacteria</taxon>
        <taxon>Pseudomonadati</taxon>
        <taxon>Pseudomonadota</taxon>
        <taxon>Alphaproteobacteria</taxon>
        <taxon>Sphingomonadales</taxon>
        <taxon>Sphingomonadaceae</taxon>
        <taxon>Parasphingopyxis</taxon>
    </lineage>
</organism>
<comment type="caution">
    <text evidence="1">The sequence shown here is derived from an EMBL/GenBank/DDBJ whole genome shotgun (WGS) entry which is preliminary data.</text>
</comment>
<keyword evidence="2" id="KW-1185">Reference proteome</keyword>